<evidence type="ECO:0000313" key="1">
    <source>
        <dbReference type="EMBL" id="MCZ0962517.1"/>
    </source>
</evidence>
<gene>
    <name evidence="1" type="ORF">OU682_12900</name>
</gene>
<organism evidence="1 2">
    <name type="scientific">Paracoccus benzoatiresistens</name>
    <dbReference type="NCBI Taxonomy" id="2997341"/>
    <lineage>
        <taxon>Bacteria</taxon>
        <taxon>Pseudomonadati</taxon>
        <taxon>Pseudomonadota</taxon>
        <taxon>Alphaproteobacteria</taxon>
        <taxon>Rhodobacterales</taxon>
        <taxon>Paracoccaceae</taxon>
        <taxon>Paracoccus</taxon>
    </lineage>
</organism>
<proteinExistence type="predicted"/>
<dbReference type="RefSeq" id="WP_268942551.1">
    <property type="nucleotide sequence ID" value="NZ_JAPTYD010000018.1"/>
</dbReference>
<evidence type="ECO:0008006" key="3">
    <source>
        <dbReference type="Google" id="ProtNLM"/>
    </source>
</evidence>
<protein>
    <recommendedName>
        <fullName evidence="3">Cupin</fullName>
    </recommendedName>
</protein>
<evidence type="ECO:0000313" key="2">
    <source>
        <dbReference type="Proteomes" id="UP001149822"/>
    </source>
</evidence>
<reference evidence="1" key="1">
    <citation type="submission" date="2022-12" db="EMBL/GenBank/DDBJ databases">
        <title>Paracoccus sp. EF6 isolated from a lake water.</title>
        <authorList>
            <person name="Liu H."/>
        </authorList>
    </citation>
    <scope>NUCLEOTIDE SEQUENCE</scope>
    <source>
        <strain evidence="1">EF6</strain>
    </source>
</reference>
<keyword evidence="2" id="KW-1185">Reference proteome</keyword>
<dbReference type="EMBL" id="JAPTYD010000018">
    <property type="protein sequence ID" value="MCZ0962517.1"/>
    <property type="molecule type" value="Genomic_DNA"/>
</dbReference>
<name>A0ABT4J7G0_9RHOB</name>
<dbReference type="Proteomes" id="UP001149822">
    <property type="component" value="Unassembled WGS sequence"/>
</dbReference>
<comment type="caution">
    <text evidence="1">The sequence shown here is derived from an EMBL/GenBank/DDBJ whole genome shotgun (WGS) entry which is preliminary data.</text>
</comment>
<sequence length="95" mass="10360">MADRMTDNQAAIIGKSKAEVEALLGIPQKKSFWTNTLPPDGADPAAIAAFKAATLDEIWIYFNGRVHFNIAGSAKKVDDKTRFDLPPDQPGQVFV</sequence>
<accession>A0ABT4J7G0</accession>